<organism evidence="2">
    <name type="scientific">Haptolina ericina</name>
    <dbReference type="NCBI Taxonomy" id="156174"/>
    <lineage>
        <taxon>Eukaryota</taxon>
        <taxon>Haptista</taxon>
        <taxon>Haptophyta</taxon>
        <taxon>Prymnesiophyceae</taxon>
        <taxon>Prymnesiales</taxon>
        <taxon>Prymnesiaceae</taxon>
        <taxon>Haptolina</taxon>
    </lineage>
</organism>
<feature type="compositionally biased region" description="Polar residues" evidence="1">
    <location>
        <begin position="46"/>
        <end position="58"/>
    </location>
</feature>
<feature type="region of interest" description="Disordered" evidence="1">
    <location>
        <begin position="37"/>
        <end position="58"/>
    </location>
</feature>
<protein>
    <submittedName>
        <fullName evidence="2">Uncharacterized protein</fullName>
    </submittedName>
</protein>
<name>A0A7S3FHK7_9EUKA</name>
<sequence>MRPAEVRKVVKTYDDLLPDRPLAVDYEISTGDPWAHALRADPDGSQDGSQGSAFRFNATPSKGWSTAQPFSTDDFPFSISAPATPLPSWGFWKGSKITSQPPPSPVNCSLAPAQCGGETVLQLVPFGATNIRISVFPWVRNGD</sequence>
<dbReference type="EMBL" id="HBHX01067456">
    <property type="protein sequence ID" value="CAE0148251.1"/>
    <property type="molecule type" value="Transcribed_RNA"/>
</dbReference>
<evidence type="ECO:0000256" key="1">
    <source>
        <dbReference type="SAM" id="MobiDB-lite"/>
    </source>
</evidence>
<reference evidence="2" key="1">
    <citation type="submission" date="2021-01" db="EMBL/GenBank/DDBJ databases">
        <authorList>
            <person name="Corre E."/>
            <person name="Pelletier E."/>
            <person name="Niang G."/>
            <person name="Scheremetjew M."/>
            <person name="Finn R."/>
            <person name="Kale V."/>
            <person name="Holt S."/>
            <person name="Cochrane G."/>
            <person name="Meng A."/>
            <person name="Brown T."/>
            <person name="Cohen L."/>
        </authorList>
    </citation>
    <scope>NUCLEOTIDE SEQUENCE</scope>
    <source>
        <strain evidence="2">CCMP281</strain>
    </source>
</reference>
<evidence type="ECO:0000313" key="2">
    <source>
        <dbReference type="EMBL" id="CAE0148251.1"/>
    </source>
</evidence>
<gene>
    <name evidence="2" type="ORF">HERI1096_LOCUS37267</name>
</gene>
<dbReference type="AlphaFoldDB" id="A0A7S3FHK7"/>
<accession>A0A7S3FHK7</accession>
<proteinExistence type="predicted"/>